<dbReference type="PROSITE" id="PS50146">
    <property type="entry name" value="DAGK"/>
    <property type="match status" value="1"/>
</dbReference>
<comment type="similarity">
    <text evidence="1 6">Belongs to the eukaryotic diacylglycerol kinase family.</text>
</comment>
<evidence type="ECO:0000256" key="3">
    <source>
        <dbReference type="ARBA" id="ARBA00022741"/>
    </source>
</evidence>
<evidence type="ECO:0000313" key="10">
    <source>
        <dbReference type="Proteomes" id="UP001363151"/>
    </source>
</evidence>
<evidence type="ECO:0000256" key="2">
    <source>
        <dbReference type="ARBA" id="ARBA00022679"/>
    </source>
</evidence>
<dbReference type="InterPro" id="IPR037607">
    <property type="entry name" value="DGK"/>
</dbReference>
<organism evidence="9 10">
    <name type="scientific">Aureococcus anophagefferens</name>
    <name type="common">Harmful bloom alga</name>
    <dbReference type="NCBI Taxonomy" id="44056"/>
    <lineage>
        <taxon>Eukaryota</taxon>
        <taxon>Sar</taxon>
        <taxon>Stramenopiles</taxon>
        <taxon>Ochrophyta</taxon>
        <taxon>Pelagophyceae</taxon>
        <taxon>Pelagomonadales</taxon>
        <taxon>Pelagomonadaceae</taxon>
        <taxon>Aureococcus</taxon>
    </lineage>
</organism>
<evidence type="ECO:0000256" key="5">
    <source>
        <dbReference type="ARBA" id="ARBA00022840"/>
    </source>
</evidence>
<sequence length="496" mass="52881">MAASKEDKKTSEPPKETKKPPSVVLFSNSRSGGGQGKRVLDALGAVLGASNVFDLGENPHPERILASDDLVAAAQKPPGLRIVVCGGDGTMTWIMAAIDLVKERRSLGDAHRFYVAMMPLGTGNDLARTFGWGGKFRSACLQPAWVDAAKKAKPVPLDRWLVSVMPSAEGQKSEKLLDVPEVFSVHEFEATAEAGAPKSRHTTLKEGRHHSVRLTETSVANLVQHDAEMRKPDAGGARLESDAFEGAVAERHSFEDRGDATKALMQAHVKPSESVLKLGGSWRSYDGTFSNYFSLGVDAAGAHAFHSARRANPSRFSSPLKNQALYAWLGACATGGLCGCKGPPPKLAEVSKLLARVDGENGWREVPVPGGCRGLIVLNLQSYAGGRDLWGPKSACRDTALCCASAQDVANAAAAPACDDGVLEVVVADDVFSMGATLVATNGLGGRAKRLIRAKELRITTRERVFMQIDGEPWLQPPATVHLKCFGQSTVLKRAN</sequence>
<reference evidence="9 10" key="1">
    <citation type="submission" date="2024-03" db="EMBL/GenBank/DDBJ databases">
        <title>Aureococcus anophagefferens CCMP1851 and Kratosvirus quantuckense: Draft genome of a second virus-susceptible host strain in the model system.</title>
        <authorList>
            <person name="Chase E."/>
            <person name="Truchon A.R."/>
            <person name="Schepens W."/>
            <person name="Wilhelm S.W."/>
        </authorList>
    </citation>
    <scope>NUCLEOTIDE SEQUENCE [LARGE SCALE GENOMIC DNA]</scope>
    <source>
        <strain evidence="9 10">CCMP1851</strain>
    </source>
</reference>
<keyword evidence="2 6" id="KW-0808">Transferase</keyword>
<evidence type="ECO:0000256" key="4">
    <source>
        <dbReference type="ARBA" id="ARBA00022777"/>
    </source>
</evidence>
<feature type="region of interest" description="Disordered" evidence="7">
    <location>
        <begin position="1"/>
        <end position="34"/>
    </location>
</feature>
<dbReference type="PANTHER" id="PTHR11255">
    <property type="entry name" value="DIACYLGLYCEROL KINASE"/>
    <property type="match status" value="1"/>
</dbReference>
<dbReference type="InterPro" id="IPR001206">
    <property type="entry name" value="Diacylglycerol_kinase_cat_dom"/>
</dbReference>
<dbReference type="Gene3D" id="3.40.50.10330">
    <property type="entry name" value="Probable inorganic polyphosphate/atp-NAD kinase, domain 1"/>
    <property type="match status" value="1"/>
</dbReference>
<dbReference type="InterPro" id="IPR017438">
    <property type="entry name" value="ATP-NAD_kinase_N"/>
</dbReference>
<dbReference type="EC" id="2.7.1.107" evidence="6"/>
<dbReference type="InterPro" id="IPR016064">
    <property type="entry name" value="NAD/diacylglycerol_kinase_sf"/>
</dbReference>
<dbReference type="Pfam" id="PF00609">
    <property type="entry name" value="DAGK_acc"/>
    <property type="match status" value="1"/>
</dbReference>
<dbReference type="Proteomes" id="UP001363151">
    <property type="component" value="Unassembled WGS sequence"/>
</dbReference>
<dbReference type="SUPFAM" id="SSF111331">
    <property type="entry name" value="NAD kinase/diacylglycerol kinase-like"/>
    <property type="match status" value="1"/>
</dbReference>
<accession>A0ABR1G047</accession>
<feature type="domain" description="DAGKc" evidence="8">
    <location>
        <begin position="18"/>
        <end position="166"/>
    </location>
</feature>
<gene>
    <name evidence="9" type="primary">DGK1</name>
    <name evidence="9" type="ORF">SO694_00019247</name>
</gene>
<dbReference type="Gene3D" id="2.60.200.40">
    <property type="match status" value="1"/>
</dbReference>
<protein>
    <recommendedName>
        <fullName evidence="6">Diacylglycerol kinase</fullName>
        <shortName evidence="6">DAG kinase</shortName>
        <ecNumber evidence="6">2.7.1.107</ecNumber>
    </recommendedName>
</protein>
<evidence type="ECO:0000256" key="6">
    <source>
        <dbReference type="RuleBase" id="RU361128"/>
    </source>
</evidence>
<name>A0ABR1G047_AURAN</name>
<dbReference type="SMART" id="SM00045">
    <property type="entry name" value="DAGKa"/>
    <property type="match status" value="1"/>
</dbReference>
<comment type="caution">
    <text evidence="9">The sequence shown here is derived from an EMBL/GenBank/DDBJ whole genome shotgun (WGS) entry which is preliminary data.</text>
</comment>
<keyword evidence="3 6" id="KW-0547">Nucleotide-binding</keyword>
<keyword evidence="4 6" id="KW-0418">Kinase</keyword>
<proteinExistence type="inferred from homology"/>
<dbReference type="EMBL" id="JBBJCI010000152">
    <property type="protein sequence ID" value="KAK7241851.1"/>
    <property type="molecule type" value="Genomic_DNA"/>
</dbReference>
<comment type="catalytic activity">
    <reaction evidence="6">
        <text>a 1,2-diacyl-sn-glycerol + ATP = a 1,2-diacyl-sn-glycero-3-phosphate + ADP + H(+)</text>
        <dbReference type="Rhea" id="RHEA:10272"/>
        <dbReference type="ChEBI" id="CHEBI:15378"/>
        <dbReference type="ChEBI" id="CHEBI:17815"/>
        <dbReference type="ChEBI" id="CHEBI:30616"/>
        <dbReference type="ChEBI" id="CHEBI:58608"/>
        <dbReference type="ChEBI" id="CHEBI:456216"/>
        <dbReference type="EC" id="2.7.1.107"/>
    </reaction>
</comment>
<keyword evidence="5 6" id="KW-0067">ATP-binding</keyword>
<evidence type="ECO:0000256" key="1">
    <source>
        <dbReference type="ARBA" id="ARBA00009280"/>
    </source>
</evidence>
<dbReference type="PANTHER" id="PTHR11255:SF80">
    <property type="entry name" value="EYE-SPECIFIC DIACYLGLYCEROL KINASE"/>
    <property type="match status" value="1"/>
</dbReference>
<dbReference type="SMART" id="SM00046">
    <property type="entry name" value="DAGKc"/>
    <property type="match status" value="1"/>
</dbReference>
<dbReference type="GO" id="GO:0016301">
    <property type="term" value="F:kinase activity"/>
    <property type="evidence" value="ECO:0007669"/>
    <property type="project" value="UniProtKB-KW"/>
</dbReference>
<dbReference type="InterPro" id="IPR000756">
    <property type="entry name" value="Diacylglycerol_kin_accessory"/>
</dbReference>
<feature type="compositionally biased region" description="Basic and acidic residues" evidence="7">
    <location>
        <begin position="1"/>
        <end position="19"/>
    </location>
</feature>
<keyword evidence="10" id="KW-1185">Reference proteome</keyword>
<evidence type="ECO:0000256" key="7">
    <source>
        <dbReference type="SAM" id="MobiDB-lite"/>
    </source>
</evidence>
<dbReference type="Pfam" id="PF00781">
    <property type="entry name" value="DAGK_cat"/>
    <property type="match status" value="1"/>
</dbReference>
<evidence type="ECO:0000259" key="8">
    <source>
        <dbReference type="PROSITE" id="PS50146"/>
    </source>
</evidence>
<evidence type="ECO:0000313" key="9">
    <source>
        <dbReference type="EMBL" id="KAK7241851.1"/>
    </source>
</evidence>